<dbReference type="Gene3D" id="3.40.720.10">
    <property type="entry name" value="Alkaline Phosphatase, subunit A"/>
    <property type="match status" value="1"/>
</dbReference>
<accession>A0A511VAU1</accession>
<reference evidence="1 2" key="1">
    <citation type="submission" date="2019-07" db="EMBL/GenBank/DDBJ databases">
        <title>Whole genome shotgun sequence of Aneurinibacillus danicus NBRC 102444.</title>
        <authorList>
            <person name="Hosoyama A."/>
            <person name="Uohara A."/>
            <person name="Ohji S."/>
            <person name="Ichikawa N."/>
        </authorList>
    </citation>
    <scope>NUCLEOTIDE SEQUENCE [LARGE SCALE GENOMIC DNA]</scope>
    <source>
        <strain evidence="1 2">NBRC 102444</strain>
    </source>
</reference>
<sequence>MKQHQQPVILLIIDSLMHKPLEEALRQGHIPALRFFMEHGRYIQEVVSSFPTMSVTIDSTLLTGTYPDRHRVPGLLWYHEAEGRIVNYGNGKRELLKVGIKQTLMDSLYRLNNEHLSQEVKTIHEELALHETPSASVNGLVYRGSFLQQFSIPKLAVWFKLLPQELRTHGPFLFSFGSLARMYAGNRYRYLWQKGGFNDRFSARELKYLIQKQKLPFFTIAYFPENDHSVHRNGPMEVSGIEKADRQLREILDAYPSWEEAIRRAIWVVMGDSGQTFVGASRSLALIHLLPMLSRYRIAKLGQQVEKKDQLYVCVNERMAYIYALDERLPLTEIAAELQSDERIDIIAWKDGDVVQVRGGGKENTLLFRPQGPYQDAYRQTWTLDGDVSLLDIQTDEETIAYGDYPDVLARLYGALYSHSGRYLVITARPGCEFVGESSPNHRGGAAHGSLYKDDSLVPMIICGAADVPRYPRMVDIKEWILTLYKEQNT</sequence>
<dbReference type="AlphaFoldDB" id="A0A511VAU1"/>
<dbReference type="Pfam" id="PF01663">
    <property type="entry name" value="Phosphodiest"/>
    <property type="match status" value="1"/>
</dbReference>
<dbReference type="RefSeq" id="WP_146809629.1">
    <property type="nucleotide sequence ID" value="NZ_BJXX01000076.1"/>
</dbReference>
<gene>
    <name evidence="1" type="ORF">ADA01nite_18120</name>
</gene>
<evidence type="ECO:0000313" key="2">
    <source>
        <dbReference type="Proteomes" id="UP000321157"/>
    </source>
</evidence>
<name>A0A511VAU1_9BACL</name>
<dbReference type="Proteomes" id="UP000321157">
    <property type="component" value="Unassembled WGS sequence"/>
</dbReference>
<keyword evidence="2" id="KW-1185">Reference proteome</keyword>
<dbReference type="InterPro" id="IPR017850">
    <property type="entry name" value="Alkaline_phosphatase_core_sf"/>
</dbReference>
<organism evidence="1 2">
    <name type="scientific">Aneurinibacillus danicus</name>
    <dbReference type="NCBI Taxonomy" id="267746"/>
    <lineage>
        <taxon>Bacteria</taxon>
        <taxon>Bacillati</taxon>
        <taxon>Bacillota</taxon>
        <taxon>Bacilli</taxon>
        <taxon>Bacillales</taxon>
        <taxon>Paenibacillaceae</taxon>
        <taxon>Aneurinibacillus group</taxon>
        <taxon>Aneurinibacillus</taxon>
    </lineage>
</organism>
<dbReference type="EMBL" id="BJXX01000076">
    <property type="protein sequence ID" value="GEN34352.1"/>
    <property type="molecule type" value="Genomic_DNA"/>
</dbReference>
<protein>
    <recommendedName>
        <fullName evidence="3">Phosphodiesterase</fullName>
    </recommendedName>
</protein>
<comment type="caution">
    <text evidence="1">The sequence shown here is derived from an EMBL/GenBank/DDBJ whole genome shotgun (WGS) entry which is preliminary data.</text>
</comment>
<dbReference type="OrthoDB" id="2381338at2"/>
<dbReference type="InterPro" id="IPR002591">
    <property type="entry name" value="Phosphodiest/P_Trfase"/>
</dbReference>
<proteinExistence type="predicted"/>
<evidence type="ECO:0000313" key="1">
    <source>
        <dbReference type="EMBL" id="GEN34352.1"/>
    </source>
</evidence>
<dbReference type="SUPFAM" id="SSF53649">
    <property type="entry name" value="Alkaline phosphatase-like"/>
    <property type="match status" value="1"/>
</dbReference>
<evidence type="ECO:0008006" key="3">
    <source>
        <dbReference type="Google" id="ProtNLM"/>
    </source>
</evidence>